<dbReference type="PANTHER" id="PTHR46192">
    <property type="entry name" value="BROAD-RANGE ACID PHOSPHATASE DET1"/>
    <property type="match status" value="1"/>
</dbReference>
<dbReference type="Proteomes" id="UP000265618">
    <property type="component" value="Unassembled WGS sequence"/>
</dbReference>
<dbReference type="CDD" id="cd07040">
    <property type="entry name" value="HP"/>
    <property type="match status" value="1"/>
</dbReference>
<dbReference type="InterPro" id="IPR029033">
    <property type="entry name" value="His_PPase_superfam"/>
</dbReference>
<reference evidence="3 4" key="1">
    <citation type="journal article" date="2018" name="PLoS ONE">
        <title>The draft genome of Kipferlia bialata reveals reductive genome evolution in fornicate parasites.</title>
        <authorList>
            <person name="Tanifuji G."/>
            <person name="Takabayashi S."/>
            <person name="Kume K."/>
            <person name="Takagi M."/>
            <person name="Nakayama T."/>
            <person name="Kamikawa R."/>
            <person name="Inagaki Y."/>
            <person name="Hashimoto T."/>
        </authorList>
    </citation>
    <scope>NUCLEOTIDE SEQUENCE [LARGE SCALE GENOMIC DNA]</scope>
    <source>
        <strain evidence="3">NY0173</strain>
    </source>
</reference>
<dbReference type="OrthoDB" id="354304at2759"/>
<dbReference type="AlphaFoldDB" id="A0A391P5A4"/>
<dbReference type="SUPFAM" id="SSF53254">
    <property type="entry name" value="Phosphoglycerate mutase-like"/>
    <property type="match status" value="1"/>
</dbReference>
<evidence type="ECO:0000313" key="4">
    <source>
        <dbReference type="Proteomes" id="UP000265618"/>
    </source>
</evidence>
<feature type="non-terminal residue" evidence="3">
    <location>
        <position position="224"/>
    </location>
</feature>
<feature type="transmembrane region" description="Helical" evidence="2">
    <location>
        <begin position="103"/>
        <end position="127"/>
    </location>
</feature>
<dbReference type="InterPro" id="IPR013078">
    <property type="entry name" value="His_Pase_superF_clade-1"/>
</dbReference>
<feature type="binding site" evidence="1">
    <location>
        <position position="207"/>
    </location>
    <ligand>
        <name>substrate</name>
    </ligand>
</feature>
<keyword evidence="2" id="KW-0812">Transmembrane</keyword>
<name>A0A391P5A4_9EUKA</name>
<dbReference type="EMBL" id="BDIP01003323">
    <property type="protein sequence ID" value="GCA63382.1"/>
    <property type="molecule type" value="Genomic_DNA"/>
</dbReference>
<comment type="caution">
    <text evidence="3">The sequence shown here is derived from an EMBL/GenBank/DDBJ whole genome shotgun (WGS) entry which is preliminary data.</text>
</comment>
<dbReference type="GO" id="GO:0003824">
    <property type="term" value="F:catalytic activity"/>
    <property type="evidence" value="ECO:0007669"/>
    <property type="project" value="InterPro"/>
</dbReference>
<dbReference type="InterPro" id="IPR001345">
    <property type="entry name" value="PG/BPGM_mutase_AS"/>
</dbReference>
<feature type="binding site" evidence="1">
    <location>
        <begin position="150"/>
        <end position="157"/>
    </location>
    <ligand>
        <name>substrate</name>
    </ligand>
</feature>
<feature type="transmembrane region" description="Helical" evidence="2">
    <location>
        <begin position="76"/>
        <end position="97"/>
    </location>
</feature>
<sequence>MKAPSSPSSDPAVLTRMVADLDDSDCDSNCGSFVFEEEEGDPTGDVSGEEYEWGVPSASPRLFGAKRHRRLQPERLASMKLFFLGVLWLSVVHVFVWPLSQPLIVLLAATALCLMLGKEPLLVWLFFQQEKVVKRKVMFHRKPKRIILVRHGESDGNVSSDAYATTPDNQIQLTERGRAEAERAGQELAQLVGVQETVRFFLSPYTRTKQTLQGILKGWGLPED</sequence>
<gene>
    <name evidence="3" type="ORF">KIPB_009621</name>
</gene>
<organism evidence="3 4">
    <name type="scientific">Kipferlia bialata</name>
    <dbReference type="NCBI Taxonomy" id="797122"/>
    <lineage>
        <taxon>Eukaryota</taxon>
        <taxon>Metamonada</taxon>
        <taxon>Carpediemonas-like organisms</taxon>
        <taxon>Kipferlia</taxon>
    </lineage>
</organism>
<dbReference type="PROSITE" id="PS00175">
    <property type="entry name" value="PG_MUTASE"/>
    <property type="match status" value="1"/>
</dbReference>
<evidence type="ECO:0000256" key="2">
    <source>
        <dbReference type="SAM" id="Phobius"/>
    </source>
</evidence>
<keyword evidence="4" id="KW-1185">Reference proteome</keyword>
<proteinExistence type="predicted"/>
<protein>
    <submittedName>
        <fullName evidence="3">Histidine phosphatase superfamily protein, clade-1</fullName>
    </submittedName>
</protein>
<dbReference type="Gene3D" id="3.40.50.1240">
    <property type="entry name" value="Phosphoglycerate mutase-like"/>
    <property type="match status" value="1"/>
</dbReference>
<dbReference type="InterPro" id="IPR052765">
    <property type="entry name" value="PGM-Related"/>
</dbReference>
<evidence type="ECO:0000256" key="1">
    <source>
        <dbReference type="PIRSR" id="PIRSR613078-2"/>
    </source>
</evidence>
<dbReference type="Pfam" id="PF00300">
    <property type="entry name" value="His_Phos_1"/>
    <property type="match status" value="1"/>
</dbReference>
<dbReference type="SMART" id="SM00855">
    <property type="entry name" value="PGAM"/>
    <property type="match status" value="1"/>
</dbReference>
<keyword evidence="2" id="KW-0472">Membrane</keyword>
<accession>A0A391P5A4</accession>
<evidence type="ECO:0000313" key="3">
    <source>
        <dbReference type="EMBL" id="GCA63382.1"/>
    </source>
</evidence>
<keyword evidence="2" id="KW-1133">Transmembrane helix</keyword>